<dbReference type="Proteomes" id="UP001143910">
    <property type="component" value="Unassembled WGS sequence"/>
</dbReference>
<sequence length="448" mass="47625">MPSSIVVQATPESLSNGSNSSNGTGEELARVGTNEAEPPQHPSQQAHPERELGSLCSSLQATAAAANNDLRVYLLAHADQRAIIVPLSRELVSIQTVTRLYIRHVGLGTTTTSSLPPPLLHCLISVVDHMGRIVSDVMNILETSSNSSHTLRGQVSLTGVELAVHLSKVTEAAAISTAALNLGLDAMALGSSLQPASMQAETTELPAYQASQLLESTLSLRLRLANLNFNDRIETPAVIPSVSHLLDRLQSHMEQGSNSLLVPPVADSGAEDLLSQSYSLDPRSGLPLSNNGQVQPLLQQNLLTSQQSPAYNSVRIQLPAPSTLSMRHFSRKPTMYGEIFTTAFVSKTSGELYVTANTMSGPTKFFSLHGTSQFTTPYTGGHMTFAPEASGSTSWAYTVEDEVGGGNVAASCVANSLRIVLQLSSVECGQARSHGRLEHSLAVETHSE</sequence>
<keyword evidence="2" id="KW-1185">Reference proteome</keyword>
<accession>A0ACC1N973</accession>
<dbReference type="EMBL" id="JANJQO010000720">
    <property type="protein sequence ID" value="KAJ2975338.1"/>
    <property type="molecule type" value="Genomic_DNA"/>
</dbReference>
<gene>
    <name evidence="1" type="ORF">NQ176_g5577</name>
</gene>
<protein>
    <submittedName>
        <fullName evidence="1">Uncharacterized protein</fullName>
    </submittedName>
</protein>
<name>A0ACC1N973_9HYPO</name>
<evidence type="ECO:0000313" key="2">
    <source>
        <dbReference type="Proteomes" id="UP001143910"/>
    </source>
</evidence>
<comment type="caution">
    <text evidence="1">The sequence shown here is derived from an EMBL/GenBank/DDBJ whole genome shotgun (WGS) entry which is preliminary data.</text>
</comment>
<proteinExistence type="predicted"/>
<evidence type="ECO:0000313" key="1">
    <source>
        <dbReference type="EMBL" id="KAJ2975338.1"/>
    </source>
</evidence>
<reference evidence="1" key="1">
    <citation type="submission" date="2022-08" db="EMBL/GenBank/DDBJ databases">
        <title>Genome Sequence of Lecanicillium fungicola.</title>
        <authorList>
            <person name="Buettner E."/>
        </authorList>
    </citation>
    <scope>NUCLEOTIDE SEQUENCE</scope>
    <source>
        <strain evidence="1">Babe33</strain>
    </source>
</reference>
<organism evidence="1 2">
    <name type="scientific">Zarea fungicola</name>
    <dbReference type="NCBI Taxonomy" id="93591"/>
    <lineage>
        <taxon>Eukaryota</taxon>
        <taxon>Fungi</taxon>
        <taxon>Dikarya</taxon>
        <taxon>Ascomycota</taxon>
        <taxon>Pezizomycotina</taxon>
        <taxon>Sordariomycetes</taxon>
        <taxon>Hypocreomycetidae</taxon>
        <taxon>Hypocreales</taxon>
        <taxon>Cordycipitaceae</taxon>
        <taxon>Zarea</taxon>
    </lineage>
</organism>